<organism evidence="1 2">
    <name type="scientific">Senna tora</name>
    <dbReference type="NCBI Taxonomy" id="362788"/>
    <lineage>
        <taxon>Eukaryota</taxon>
        <taxon>Viridiplantae</taxon>
        <taxon>Streptophyta</taxon>
        <taxon>Embryophyta</taxon>
        <taxon>Tracheophyta</taxon>
        <taxon>Spermatophyta</taxon>
        <taxon>Magnoliopsida</taxon>
        <taxon>eudicotyledons</taxon>
        <taxon>Gunneridae</taxon>
        <taxon>Pentapetalae</taxon>
        <taxon>rosids</taxon>
        <taxon>fabids</taxon>
        <taxon>Fabales</taxon>
        <taxon>Fabaceae</taxon>
        <taxon>Caesalpinioideae</taxon>
        <taxon>Cassia clade</taxon>
        <taxon>Senna</taxon>
    </lineage>
</organism>
<evidence type="ECO:0000313" key="1">
    <source>
        <dbReference type="EMBL" id="KAF7838252.1"/>
    </source>
</evidence>
<gene>
    <name evidence="1" type="ORF">G2W53_006734</name>
</gene>
<dbReference type="EMBL" id="JAAIUW010000003">
    <property type="protein sequence ID" value="KAF7838252.1"/>
    <property type="molecule type" value="Genomic_DNA"/>
</dbReference>
<proteinExistence type="predicted"/>
<keyword evidence="2" id="KW-1185">Reference proteome</keyword>
<evidence type="ECO:0000313" key="2">
    <source>
        <dbReference type="Proteomes" id="UP000634136"/>
    </source>
</evidence>
<accession>A0A834X4J3</accession>
<dbReference type="AlphaFoldDB" id="A0A834X4J3"/>
<protein>
    <submittedName>
        <fullName evidence="1">Uncharacterized protein</fullName>
    </submittedName>
</protein>
<reference evidence="1" key="1">
    <citation type="submission" date="2020-09" db="EMBL/GenBank/DDBJ databases">
        <title>Genome-Enabled Discovery of Anthraquinone Biosynthesis in Senna tora.</title>
        <authorList>
            <person name="Kang S.-H."/>
            <person name="Pandey R.P."/>
            <person name="Lee C.-M."/>
            <person name="Sim J.-S."/>
            <person name="Jeong J.-T."/>
            <person name="Choi B.-S."/>
            <person name="Jung M."/>
            <person name="Ginzburg D."/>
            <person name="Zhao K."/>
            <person name="Won S.Y."/>
            <person name="Oh T.-J."/>
            <person name="Yu Y."/>
            <person name="Kim N.-H."/>
            <person name="Lee O.R."/>
            <person name="Lee T.-H."/>
            <person name="Bashyal P."/>
            <person name="Kim T.-S."/>
            <person name="Lee W.-H."/>
            <person name="Kawkins C."/>
            <person name="Kim C.-K."/>
            <person name="Kim J.S."/>
            <person name="Ahn B.O."/>
            <person name="Rhee S.Y."/>
            <person name="Sohng J.K."/>
        </authorList>
    </citation>
    <scope>NUCLEOTIDE SEQUENCE</scope>
    <source>
        <tissue evidence="1">Leaf</tissue>
    </source>
</reference>
<dbReference type="Proteomes" id="UP000634136">
    <property type="component" value="Unassembled WGS sequence"/>
</dbReference>
<sequence>MDTRLFLLGCMCEREAPVVWEATVER</sequence>
<comment type="caution">
    <text evidence="1">The sequence shown here is derived from an EMBL/GenBank/DDBJ whole genome shotgun (WGS) entry which is preliminary data.</text>
</comment>
<name>A0A834X4J3_9FABA</name>